<gene>
    <name evidence="2" type="ORF">NF556_20625</name>
</gene>
<evidence type="ECO:0000313" key="3">
    <source>
        <dbReference type="Proteomes" id="UP001056455"/>
    </source>
</evidence>
<reference evidence="2" key="1">
    <citation type="submission" date="2022-06" db="EMBL/GenBank/DDBJ databases">
        <title>Ornithinimicrobium HY1793.</title>
        <authorList>
            <person name="Huang Y."/>
        </authorList>
    </citation>
    <scope>NUCLEOTIDE SEQUENCE</scope>
    <source>
        <strain evidence="2">HY1793</strain>
    </source>
</reference>
<keyword evidence="3" id="KW-1185">Reference proteome</keyword>
<evidence type="ECO:0000256" key="1">
    <source>
        <dbReference type="SAM" id="MobiDB-lite"/>
    </source>
</evidence>
<feature type="region of interest" description="Disordered" evidence="1">
    <location>
        <begin position="61"/>
        <end position="83"/>
    </location>
</feature>
<dbReference type="EMBL" id="CP099489">
    <property type="protein sequence ID" value="USQ79959.1"/>
    <property type="molecule type" value="Genomic_DNA"/>
</dbReference>
<feature type="compositionally biased region" description="Polar residues" evidence="1">
    <location>
        <begin position="64"/>
        <end position="83"/>
    </location>
</feature>
<evidence type="ECO:0000313" key="2">
    <source>
        <dbReference type="EMBL" id="USQ79959.1"/>
    </source>
</evidence>
<proteinExistence type="predicted"/>
<organism evidence="2 3">
    <name type="scientific">Ornithinimicrobium faecis</name>
    <dbReference type="NCBI Taxonomy" id="2934158"/>
    <lineage>
        <taxon>Bacteria</taxon>
        <taxon>Bacillati</taxon>
        <taxon>Actinomycetota</taxon>
        <taxon>Actinomycetes</taxon>
        <taxon>Micrococcales</taxon>
        <taxon>Ornithinimicrobiaceae</taxon>
        <taxon>Ornithinimicrobium</taxon>
    </lineage>
</organism>
<name>A0ABY4YT54_9MICO</name>
<protein>
    <recommendedName>
        <fullName evidence="4">RNA polymerase sigma factor 70 region 4 type 2 domain-containing protein</fullName>
    </recommendedName>
</protein>
<sequence>MSVRTWRQQLDELPPTLAVALRLHDAGHPDTVVATALDVPVEGVAALLQVAQAKLAHLAVPASSPATGHNQWSTTEGQDGTGT</sequence>
<accession>A0ABY4YT54</accession>
<dbReference type="Proteomes" id="UP001056455">
    <property type="component" value="Chromosome"/>
</dbReference>
<dbReference type="RefSeq" id="WP_252593146.1">
    <property type="nucleotide sequence ID" value="NZ_CP099489.1"/>
</dbReference>
<evidence type="ECO:0008006" key="4">
    <source>
        <dbReference type="Google" id="ProtNLM"/>
    </source>
</evidence>